<evidence type="ECO:0000313" key="3">
    <source>
        <dbReference type="Proteomes" id="UP000867740"/>
    </source>
</evidence>
<sequence>MMKKITLAALLMTTGFSAYAETETCKQYFAEVDSFIELASKQEGTKAQADMLKTQHAESKKQMEALTAEQQDAGCKQGLAAMQQLKAAMNPK</sequence>
<feature type="signal peptide" evidence="1">
    <location>
        <begin position="1"/>
        <end position="20"/>
    </location>
</feature>
<dbReference type="InterPro" id="IPR020493">
    <property type="entry name" value="Uncharacterised_HI0310"/>
</dbReference>
<proteinExistence type="predicted"/>
<dbReference type="Pfam" id="PF17274">
    <property type="entry name" value="DUF5339"/>
    <property type="match status" value="1"/>
</dbReference>
<evidence type="ECO:0000313" key="2">
    <source>
        <dbReference type="EMBL" id="HAT3584743.1"/>
    </source>
</evidence>
<evidence type="ECO:0000256" key="1">
    <source>
        <dbReference type="SAM" id="SignalP"/>
    </source>
</evidence>
<name>A0A9P3TBY6_KLUIN</name>
<protein>
    <submittedName>
        <fullName evidence="2">DUF5339 domain-containing protein</fullName>
    </submittedName>
</protein>
<dbReference type="Proteomes" id="UP000867740">
    <property type="component" value="Unassembled WGS sequence"/>
</dbReference>
<organism evidence="2 3">
    <name type="scientific">Kluyvera intermedia</name>
    <name type="common">Enterobacter intermedius</name>
    <dbReference type="NCBI Taxonomy" id="61648"/>
    <lineage>
        <taxon>Bacteria</taxon>
        <taxon>Pseudomonadati</taxon>
        <taxon>Pseudomonadota</taxon>
        <taxon>Gammaproteobacteria</taxon>
        <taxon>Enterobacterales</taxon>
        <taxon>Enterobacteriaceae</taxon>
        <taxon>Kluyvera</taxon>
    </lineage>
</organism>
<dbReference type="EMBL" id="DACSUM010000069">
    <property type="protein sequence ID" value="HAT3584743.1"/>
    <property type="molecule type" value="Genomic_DNA"/>
</dbReference>
<keyword evidence="1" id="KW-0732">Signal</keyword>
<feature type="chain" id="PRO_5040392289" evidence="1">
    <location>
        <begin position="21"/>
        <end position="92"/>
    </location>
</feature>
<reference evidence="2" key="1">
    <citation type="journal article" date="2018" name="Genome Biol.">
        <title>SKESA: strategic k-mer extension for scrupulous assemblies.</title>
        <authorList>
            <person name="Souvorov A."/>
            <person name="Agarwala R."/>
            <person name="Lipman D.J."/>
        </authorList>
    </citation>
    <scope>NUCLEOTIDE SEQUENCE</scope>
    <source>
        <strain evidence="2">CAVp300</strain>
    </source>
</reference>
<gene>
    <name evidence="2" type="ORF">I8531_005144</name>
</gene>
<dbReference type="AlphaFoldDB" id="A0A9P3TBY6"/>
<comment type="caution">
    <text evidence="2">The sequence shown here is derived from an EMBL/GenBank/DDBJ whole genome shotgun (WGS) entry which is preliminary data.</text>
</comment>
<dbReference type="RefSeq" id="WP_052958808.1">
    <property type="nucleotide sequence ID" value="NZ_CABMNU010000005.1"/>
</dbReference>
<reference evidence="2" key="2">
    <citation type="submission" date="2020-10" db="EMBL/GenBank/DDBJ databases">
        <authorList>
            <consortium name="NCBI Pathogen Detection Project"/>
        </authorList>
    </citation>
    <scope>NUCLEOTIDE SEQUENCE</scope>
    <source>
        <strain evidence="2">CAVp300</strain>
    </source>
</reference>
<accession>A0A9P3TBY6</accession>